<protein>
    <recommendedName>
        <fullName evidence="6">Reverse transcriptase Ty1/copia-type domain-containing protein</fullName>
    </recommendedName>
</protein>
<dbReference type="InterPro" id="IPR057670">
    <property type="entry name" value="SH3_retrovirus"/>
</dbReference>
<evidence type="ECO:0000313" key="5">
    <source>
        <dbReference type="Proteomes" id="UP001188597"/>
    </source>
</evidence>
<comment type="caution">
    <text evidence="4">The sequence shown here is derived from an EMBL/GenBank/DDBJ whole genome shotgun (WGS) entry which is preliminary data.</text>
</comment>
<reference evidence="4" key="1">
    <citation type="submission" date="2022-12" db="EMBL/GenBank/DDBJ databases">
        <title>Draft genome assemblies for two species of Escallonia (Escalloniales).</title>
        <authorList>
            <person name="Chanderbali A."/>
            <person name="Dervinis C."/>
            <person name="Anghel I."/>
            <person name="Soltis D."/>
            <person name="Soltis P."/>
            <person name="Zapata F."/>
        </authorList>
    </citation>
    <scope>NUCLEOTIDE SEQUENCE</scope>
    <source>
        <strain evidence="4">UCBG64.0493</strain>
        <tissue evidence="4">Leaf</tissue>
    </source>
</reference>
<dbReference type="SUPFAM" id="SSF56672">
    <property type="entry name" value="DNA/RNA polymerases"/>
    <property type="match status" value="1"/>
</dbReference>
<dbReference type="PANTHER" id="PTHR11439">
    <property type="entry name" value="GAG-POL-RELATED RETROTRANSPOSON"/>
    <property type="match status" value="1"/>
</dbReference>
<dbReference type="Pfam" id="PF25597">
    <property type="entry name" value="SH3_retrovirus"/>
    <property type="match status" value="1"/>
</dbReference>
<dbReference type="InterPro" id="IPR013103">
    <property type="entry name" value="RVT_2"/>
</dbReference>
<gene>
    <name evidence="4" type="ORF">RJ639_024875</name>
</gene>
<dbReference type="Proteomes" id="UP001188597">
    <property type="component" value="Unassembled WGS sequence"/>
</dbReference>
<dbReference type="PANTHER" id="PTHR11439:SF520">
    <property type="entry name" value="CYSTEINE-RICH RLK (RECEPTOR-LIKE PROTEIN KINASE) 8"/>
    <property type="match status" value="1"/>
</dbReference>
<dbReference type="CDD" id="cd09272">
    <property type="entry name" value="RNase_HI_RT_Ty1"/>
    <property type="match status" value="1"/>
</dbReference>
<evidence type="ECO:0000256" key="1">
    <source>
        <dbReference type="SAM" id="MobiDB-lite"/>
    </source>
</evidence>
<feature type="domain" description="Reverse transcriptase Ty1/copia-type" evidence="2">
    <location>
        <begin position="409"/>
        <end position="478"/>
    </location>
</feature>
<evidence type="ECO:0000259" key="2">
    <source>
        <dbReference type="Pfam" id="PF07727"/>
    </source>
</evidence>
<dbReference type="Pfam" id="PF07727">
    <property type="entry name" value="RVT_2"/>
    <property type="match status" value="1"/>
</dbReference>
<feature type="compositionally biased region" description="Polar residues" evidence="1">
    <location>
        <begin position="379"/>
        <end position="395"/>
    </location>
</feature>
<feature type="region of interest" description="Disordered" evidence="1">
    <location>
        <begin position="471"/>
        <end position="491"/>
    </location>
</feature>
<dbReference type="InterPro" id="IPR043502">
    <property type="entry name" value="DNA/RNA_pol_sf"/>
</dbReference>
<feature type="compositionally biased region" description="Basic and acidic residues" evidence="1">
    <location>
        <begin position="360"/>
        <end position="372"/>
    </location>
</feature>
<keyword evidence="5" id="KW-1185">Reference proteome</keyword>
<accession>A0AA88SCJ9</accession>
<organism evidence="4 5">
    <name type="scientific">Escallonia herrerae</name>
    <dbReference type="NCBI Taxonomy" id="1293975"/>
    <lineage>
        <taxon>Eukaryota</taxon>
        <taxon>Viridiplantae</taxon>
        <taxon>Streptophyta</taxon>
        <taxon>Embryophyta</taxon>
        <taxon>Tracheophyta</taxon>
        <taxon>Spermatophyta</taxon>
        <taxon>Magnoliopsida</taxon>
        <taxon>eudicotyledons</taxon>
        <taxon>Gunneridae</taxon>
        <taxon>Pentapetalae</taxon>
        <taxon>asterids</taxon>
        <taxon>campanulids</taxon>
        <taxon>Escalloniales</taxon>
        <taxon>Escalloniaceae</taxon>
        <taxon>Escallonia</taxon>
    </lineage>
</organism>
<proteinExistence type="predicted"/>
<sequence>MIETTALLAKGKRIGSHDNGEWQQRCSHCNKLNHTKETGYQLVGYPSHWTRKPARDARFGGSANAPHIGVGAALAAIVSTTDIQIQSPIPGLTAAQHQQLIALLGGSSVNTGSAPNPTANFAGKERIPWIIDTGATNHITCDPDSLLGAIPNSHIPPVQIPNGDSIPVQSLGRINLSKELILEQVLGDLPSMRPIGASRERNGLYYLERMGAGKALMSNAKGDAALWHHRLGHIPTSRLTLVPSLSFLSDNKEPWVCDACWYPNGKKGYRIFDLEDKHIYTSRDVQFFEENYPFARHNPFVTSYESQQPDSSVFGPHATMDSPLDVVHARNKPDDSIQTLVPSSESNCAIPELHSNEQQTEPKEVVEGRDPNKIISGASDGNNSTPESNSSLSKISIQAKRVRKVSSKLSGTDPVKIHKLKQYLDKKFHIKDLGKLKYFLGIEVARSTIGVSLSQRKYVLDILSESGLLGSKPSSTSMDQQHKLTPDTGSMCSDPGQYRRLVGRLLYLTITRPDNSYAVHVLSQFMHAPRQPHLDAALQVLRYLKGAPGQGILLPANSSLTLHAYCDADWAGCPSTRRSTTGYIIFLGSSPISWRSKQQSVVSRSSAEAEYRAMATTSSEVIWLVRLLHDLHIPCTSPVSLFCDNQAAIHIAANPVFHERTKHIKIDCHFIRQHIQSQVLIPQLIPQYPPNSNCLISSPKL</sequence>
<name>A0AA88SCJ9_9ASTE</name>
<evidence type="ECO:0000259" key="3">
    <source>
        <dbReference type="Pfam" id="PF25597"/>
    </source>
</evidence>
<evidence type="ECO:0000313" key="4">
    <source>
        <dbReference type="EMBL" id="KAK2996941.1"/>
    </source>
</evidence>
<feature type="domain" description="Retroviral polymerase SH3-like" evidence="3">
    <location>
        <begin position="262"/>
        <end position="297"/>
    </location>
</feature>
<dbReference type="AlphaFoldDB" id="A0AA88SCJ9"/>
<feature type="region of interest" description="Disordered" evidence="1">
    <location>
        <begin position="351"/>
        <end position="395"/>
    </location>
</feature>
<evidence type="ECO:0008006" key="6">
    <source>
        <dbReference type="Google" id="ProtNLM"/>
    </source>
</evidence>
<dbReference type="EMBL" id="JAVXUP010004571">
    <property type="protein sequence ID" value="KAK2996941.1"/>
    <property type="molecule type" value="Genomic_DNA"/>
</dbReference>